<evidence type="ECO:0008006" key="3">
    <source>
        <dbReference type="Google" id="ProtNLM"/>
    </source>
</evidence>
<keyword evidence="2" id="KW-1185">Reference proteome</keyword>
<organism evidence="1 2">
    <name type="scientific">Mangrovivirga cuniculi</name>
    <dbReference type="NCBI Taxonomy" id="2715131"/>
    <lineage>
        <taxon>Bacteria</taxon>
        <taxon>Pseudomonadati</taxon>
        <taxon>Bacteroidota</taxon>
        <taxon>Cytophagia</taxon>
        <taxon>Cytophagales</taxon>
        <taxon>Mangrovivirgaceae</taxon>
        <taxon>Mangrovivirga</taxon>
    </lineage>
</organism>
<dbReference type="AlphaFoldDB" id="A0A4D7JJ45"/>
<proteinExistence type="predicted"/>
<dbReference type="PROSITE" id="PS51257">
    <property type="entry name" value="PROKAR_LIPOPROTEIN"/>
    <property type="match status" value="1"/>
</dbReference>
<protein>
    <recommendedName>
        <fullName evidence="3">Lipoprotein</fullName>
    </recommendedName>
</protein>
<dbReference type="OrthoDB" id="9786766at2"/>
<sequence>MRQVKLVILGIFLILGCQQEEKVLKTSVTLSDISDFKLDGALQESGWRNQQWYEVPGRKRDYLKFKIGKTENGLVLYFRIDDNELISTHEVNKEKCDDLLQLIISGKNIEKQVIDIFPGGYIIENNMESDHPVYLKSSQWNESFDSEILVKTELDPQTKFEFVWTDSDTENCKKKRLITIKSVQIDLINKKKK</sequence>
<evidence type="ECO:0000313" key="1">
    <source>
        <dbReference type="EMBL" id="QCK15999.1"/>
    </source>
</evidence>
<reference evidence="1 2" key="1">
    <citation type="submission" date="2018-04" db="EMBL/GenBank/DDBJ databases">
        <title>Complete genome uncultured novel isolate.</title>
        <authorList>
            <person name="Merlino G."/>
        </authorList>
    </citation>
    <scope>NUCLEOTIDE SEQUENCE [LARGE SCALE GENOMIC DNA]</scope>
    <source>
        <strain evidence="2">R1DC9</strain>
    </source>
</reference>
<evidence type="ECO:0000313" key="2">
    <source>
        <dbReference type="Proteomes" id="UP000298616"/>
    </source>
</evidence>
<dbReference type="Proteomes" id="UP000298616">
    <property type="component" value="Chromosome"/>
</dbReference>
<gene>
    <name evidence="1" type="ORF">DCC35_15255</name>
</gene>
<dbReference type="KEGG" id="fpf:DCC35_15255"/>
<accession>A0A4D7JJ45</accession>
<dbReference type="EMBL" id="CP028923">
    <property type="protein sequence ID" value="QCK15999.1"/>
    <property type="molecule type" value="Genomic_DNA"/>
</dbReference>
<dbReference type="RefSeq" id="WP_137091597.1">
    <property type="nucleotide sequence ID" value="NZ_CP028923.1"/>
</dbReference>
<name>A0A4D7JJ45_9BACT</name>